<dbReference type="FunFam" id="1.10.290.10:FF:000001">
    <property type="entry name" value="DNA topoisomerase"/>
    <property type="match status" value="1"/>
</dbReference>
<dbReference type="InterPro" id="IPR013824">
    <property type="entry name" value="Topo_IA_cen_sub1"/>
</dbReference>
<evidence type="ECO:0000256" key="1">
    <source>
        <dbReference type="ARBA" id="ARBA00000213"/>
    </source>
</evidence>
<dbReference type="GO" id="GO:0006310">
    <property type="term" value="P:DNA recombination"/>
    <property type="evidence" value="ECO:0007669"/>
    <property type="project" value="TreeGrafter"/>
</dbReference>
<dbReference type="GO" id="GO:0003917">
    <property type="term" value="F:DNA topoisomerase type I (single strand cut, ATP-independent) activity"/>
    <property type="evidence" value="ECO:0007669"/>
    <property type="project" value="UniProtKB-EC"/>
</dbReference>
<comment type="similarity">
    <text evidence="3">Belongs to the pseudouridine synthase Pus10 family.</text>
</comment>
<dbReference type="InterPro" id="IPR000380">
    <property type="entry name" value="Topo_IA"/>
</dbReference>
<dbReference type="EMBL" id="UYRW01003044">
    <property type="protein sequence ID" value="VDK87706.1"/>
    <property type="molecule type" value="Genomic_DNA"/>
</dbReference>
<sequence>MASPSASCIYTVSFERNPLFIAGRYCKFSRNMSQSPWSASTDIPRITGHSVSEKIGAPFIKETGCDITRFVASGREDIDVRMLGTGRPFVLQLINPKKISSFQGHNLKTTLKRLEDDINKNLDVKVLPGLKQITSDQASLIKIGQDEKRKLYTGYCYSTRKLDELVLNELRHKAPIEVIQKTPVRVLKRRPLLERRRTIFSIAALKLDDHHFLVRMETQAGTYVKEFVHGDFGRTRPSLADLLDFECGEIDILELDVEGVDMEWPPNFIGGDHVFYICYNRANRWLFVNELIKVPRTGWNNVCSVSEYCGQFQGQSAFFKVTSTCGHVMSLDFPPKMNNWDKVDPVQLFSSPTIKKEANPKMRMNEYLSSEAKGCDFLVLWLDCDKEGENICFEVIEAVKDSMKKPRTGDIMGNIYRAHFSAITVKDIKSAMRNLSRPNINESLSVDARQELDLRIGCAFTRFQTRYFQAGKYGDLDSTTISFGPCQTPTLGFCVTRHDLITQFKPEPYWVLETVFETSAGEKLKPTHARGRIFDKDVCQLFLDRIKKQNQGVVVDVSSSEFRKERPQALNTVELLRIASSGLGLSPAQTMSTAEYLYTRGFISYPRTETTAYPSNFDFLEALRHQQNDNRWNDVVKKLLAEGITKPRNGEDKGDHPPITPLRCNDGSLTGDALKVYEYVTQHFIATLMKPCVYLVTTVKIDVANEIFVAKSKSLINLGYTEIMVWQKIDEDAQNYNIVKGAKVSLKDGVICEYATTPPDYLTESELISLMEKHGIGTDASIPVHINNICQRNYVTVESRRRLIPTKLGIALVHGYWKIDSELVLPTMRSEVENQLNLIAKGYADFRSVKDHVLENFRLKFIYFVENIGLVDSLFEDSFTSLAASGKPFSRCGKCRRFMKLVASKPQRLHCS</sequence>
<protein>
    <recommendedName>
        <fullName evidence="8">DNA topoisomerase</fullName>
        <ecNumber evidence="8">5.6.2.1</ecNumber>
    </recommendedName>
</protein>
<dbReference type="GO" id="GO:0003677">
    <property type="term" value="F:DNA binding"/>
    <property type="evidence" value="ECO:0007669"/>
    <property type="project" value="UniProtKB-KW"/>
</dbReference>
<keyword evidence="6 8" id="KW-0238">DNA-binding</keyword>
<name>A0A3P6TI39_ONCOC</name>
<evidence type="ECO:0000256" key="4">
    <source>
        <dbReference type="ARBA" id="ARBA00022694"/>
    </source>
</evidence>
<dbReference type="Gene3D" id="1.10.460.10">
    <property type="entry name" value="Topoisomerase I, domain 2"/>
    <property type="match status" value="1"/>
</dbReference>
<dbReference type="PANTHER" id="PTHR11390:SF20">
    <property type="entry name" value="DNA TOPOISOMERASE 3-BETA-1"/>
    <property type="match status" value="1"/>
</dbReference>
<dbReference type="Gene3D" id="3.30.70.2510">
    <property type="match status" value="1"/>
</dbReference>
<dbReference type="PANTHER" id="PTHR11390">
    <property type="entry name" value="PROKARYOTIC DNA TOPOISOMERASE"/>
    <property type="match status" value="1"/>
</dbReference>
<keyword evidence="4" id="KW-0819">tRNA processing</keyword>
<dbReference type="InterPro" id="IPR020103">
    <property type="entry name" value="PsdUridine_synth_cat_dom_sf"/>
</dbReference>
<comment type="catalytic activity">
    <reaction evidence="1 8">
        <text>ATP-independent breakage of single-stranded DNA, followed by passage and rejoining.</text>
        <dbReference type="EC" id="5.6.2.1"/>
    </reaction>
</comment>
<dbReference type="Pfam" id="PF21238">
    <property type="entry name" value="Pus10_C"/>
    <property type="match status" value="1"/>
</dbReference>
<evidence type="ECO:0000259" key="9">
    <source>
        <dbReference type="PROSITE" id="PS52039"/>
    </source>
</evidence>
<dbReference type="Gene3D" id="2.70.20.10">
    <property type="entry name" value="Topoisomerase I, domain 3"/>
    <property type="match status" value="1"/>
</dbReference>
<dbReference type="Gene3D" id="3.30.70.3190">
    <property type="match status" value="1"/>
</dbReference>
<dbReference type="CDD" id="cd03362">
    <property type="entry name" value="TOPRIM_TopoIA_TopoIII"/>
    <property type="match status" value="1"/>
</dbReference>
<proteinExistence type="inferred from homology"/>
<dbReference type="PROSITE" id="PS52039">
    <property type="entry name" value="TOPO_IA_2"/>
    <property type="match status" value="1"/>
</dbReference>
<dbReference type="FunFam" id="3.30.70.2510:FF:000001">
    <property type="entry name" value="tRNA pseudouridine synthase Pus10"/>
    <property type="match status" value="1"/>
</dbReference>
<dbReference type="SMART" id="SM00437">
    <property type="entry name" value="TOP1Ac"/>
    <property type="match status" value="1"/>
</dbReference>
<feature type="domain" description="Topo IA-type catalytic" evidence="9">
    <location>
        <begin position="439"/>
        <end position="862"/>
    </location>
</feature>
<dbReference type="PRINTS" id="PR00417">
    <property type="entry name" value="PRTPISMRASEI"/>
</dbReference>
<dbReference type="InterPro" id="IPR003602">
    <property type="entry name" value="Topo_IA_DNA-bd_dom"/>
</dbReference>
<dbReference type="InterPro" id="IPR056452">
    <property type="entry name" value="Zn_ribbon_TOP3B"/>
</dbReference>
<evidence type="ECO:0000256" key="8">
    <source>
        <dbReference type="RuleBase" id="RU362092"/>
    </source>
</evidence>
<evidence type="ECO:0000256" key="3">
    <source>
        <dbReference type="ARBA" id="ARBA00009652"/>
    </source>
</evidence>
<keyword evidence="11" id="KW-1185">Reference proteome</keyword>
<dbReference type="InterPro" id="IPR023406">
    <property type="entry name" value="Topo_IA_AS"/>
</dbReference>
<dbReference type="InterPro" id="IPR034144">
    <property type="entry name" value="TOPRIM_TopoIII"/>
</dbReference>
<keyword evidence="5 8" id="KW-0799">Topoisomerase</keyword>
<dbReference type="InterPro" id="IPR013497">
    <property type="entry name" value="Topo_IA_cen"/>
</dbReference>
<dbReference type="SUPFAM" id="SSF56712">
    <property type="entry name" value="Prokaryotic type I DNA topoisomerase"/>
    <property type="match status" value="1"/>
</dbReference>
<dbReference type="InterPro" id="IPR013825">
    <property type="entry name" value="Topo_IA_cen_sub2"/>
</dbReference>
<evidence type="ECO:0000313" key="10">
    <source>
        <dbReference type="EMBL" id="VDK87706.1"/>
    </source>
</evidence>
<dbReference type="InterPro" id="IPR003601">
    <property type="entry name" value="Topo_IA_2"/>
</dbReference>
<gene>
    <name evidence="10" type="ORF">NOO_LOCUS7921</name>
</gene>
<dbReference type="AlphaFoldDB" id="A0A3P6TI39"/>
<dbReference type="CDD" id="cd00186">
    <property type="entry name" value="TOP1Ac"/>
    <property type="match status" value="1"/>
</dbReference>
<accession>A0A3P6TI39</accession>
<dbReference type="EC" id="5.6.2.1" evidence="8"/>
<evidence type="ECO:0000256" key="2">
    <source>
        <dbReference type="ARBA" id="ARBA00009446"/>
    </source>
</evidence>
<evidence type="ECO:0000256" key="7">
    <source>
        <dbReference type="ARBA" id="ARBA00023235"/>
    </source>
</evidence>
<dbReference type="Gene3D" id="1.10.290.10">
    <property type="entry name" value="Topoisomerase I, domain 4"/>
    <property type="match status" value="1"/>
</dbReference>
<dbReference type="Gene3D" id="3.40.50.140">
    <property type="match status" value="1"/>
</dbReference>
<dbReference type="GO" id="GO:0005634">
    <property type="term" value="C:nucleus"/>
    <property type="evidence" value="ECO:0007669"/>
    <property type="project" value="TreeGrafter"/>
</dbReference>
<dbReference type="OrthoDB" id="430051at2759"/>
<dbReference type="GO" id="GO:0006265">
    <property type="term" value="P:DNA topological change"/>
    <property type="evidence" value="ECO:0007669"/>
    <property type="project" value="InterPro"/>
</dbReference>
<evidence type="ECO:0000313" key="11">
    <source>
        <dbReference type="Proteomes" id="UP000271087"/>
    </source>
</evidence>
<reference evidence="10 11" key="1">
    <citation type="submission" date="2018-08" db="EMBL/GenBank/DDBJ databases">
        <authorList>
            <person name="Laetsch R D."/>
            <person name="Stevens L."/>
            <person name="Kumar S."/>
            <person name="Blaxter L. M."/>
        </authorList>
    </citation>
    <scope>NUCLEOTIDE SEQUENCE [LARGE SCALE GENOMIC DNA]</scope>
</reference>
<dbReference type="InterPro" id="IPR048741">
    <property type="entry name" value="Pus10-like_C"/>
</dbReference>
<comment type="similarity">
    <text evidence="2 8">Belongs to the type IA topoisomerase family.</text>
</comment>
<dbReference type="SMART" id="SM00493">
    <property type="entry name" value="TOPRIM"/>
    <property type="match status" value="1"/>
</dbReference>
<dbReference type="GO" id="GO:0006281">
    <property type="term" value="P:DNA repair"/>
    <property type="evidence" value="ECO:0007669"/>
    <property type="project" value="TreeGrafter"/>
</dbReference>
<evidence type="ECO:0000256" key="5">
    <source>
        <dbReference type="ARBA" id="ARBA00023029"/>
    </source>
</evidence>
<dbReference type="InterPro" id="IPR013826">
    <property type="entry name" value="Topo_IA_cen_sub3"/>
</dbReference>
<dbReference type="Pfam" id="PF01131">
    <property type="entry name" value="Topoisom_bac"/>
    <property type="match status" value="1"/>
</dbReference>
<dbReference type="SUPFAM" id="SSF55120">
    <property type="entry name" value="Pseudouridine synthase"/>
    <property type="match status" value="1"/>
</dbReference>
<dbReference type="GO" id="GO:0003723">
    <property type="term" value="F:RNA binding"/>
    <property type="evidence" value="ECO:0007669"/>
    <property type="project" value="InterPro"/>
</dbReference>
<feature type="non-terminal residue" evidence="10">
    <location>
        <position position="912"/>
    </location>
</feature>
<dbReference type="Proteomes" id="UP000271087">
    <property type="component" value="Unassembled WGS sequence"/>
</dbReference>
<dbReference type="FunFam" id="3.30.70.3190:FF:000001">
    <property type="entry name" value="tRNA pseudouridine synthase Pus10"/>
    <property type="match status" value="1"/>
</dbReference>
<dbReference type="PROSITE" id="PS00396">
    <property type="entry name" value="TOPO_IA_1"/>
    <property type="match status" value="1"/>
</dbReference>
<evidence type="ECO:0000256" key="6">
    <source>
        <dbReference type="ARBA" id="ARBA00023125"/>
    </source>
</evidence>
<dbReference type="Pfam" id="PF01751">
    <property type="entry name" value="Toprim"/>
    <property type="match status" value="1"/>
</dbReference>
<comment type="function">
    <text evidence="8">Introduces a single-strand break via transesterification at a target site in duplex DNA. Releases the supercoiling and torsional tension of DNA introduced during the DNA replication and transcription by transiently cleaving and rejoining one strand of the DNA duplex. The scissile phosphodiester is attacked by the catalytic tyrosine of the enzyme, resulting in the formation of a DNA-(5'-phosphotyrosyl)-enzyme intermediate and the expulsion of a 3'-OH DNA strand.</text>
</comment>
<organism evidence="10 11">
    <name type="scientific">Onchocerca ochengi</name>
    <name type="common">Filarial nematode worm</name>
    <dbReference type="NCBI Taxonomy" id="42157"/>
    <lineage>
        <taxon>Eukaryota</taxon>
        <taxon>Metazoa</taxon>
        <taxon>Ecdysozoa</taxon>
        <taxon>Nematoda</taxon>
        <taxon>Chromadorea</taxon>
        <taxon>Rhabditida</taxon>
        <taxon>Spirurina</taxon>
        <taxon>Spiruromorpha</taxon>
        <taxon>Filarioidea</taxon>
        <taxon>Onchocercidae</taxon>
        <taxon>Onchocerca</taxon>
    </lineage>
</organism>
<keyword evidence="7 8" id="KW-0413">Isomerase</keyword>
<dbReference type="SMART" id="SM00436">
    <property type="entry name" value="TOP1Bc"/>
    <property type="match status" value="1"/>
</dbReference>
<dbReference type="Pfam" id="PF23546">
    <property type="entry name" value="Zn_ribbon_TOP3B"/>
    <property type="match status" value="1"/>
</dbReference>
<dbReference type="GO" id="GO:0009982">
    <property type="term" value="F:pseudouridine synthase activity"/>
    <property type="evidence" value="ECO:0007669"/>
    <property type="project" value="InterPro"/>
</dbReference>
<dbReference type="GO" id="GO:0031119">
    <property type="term" value="P:tRNA pseudouridine synthesis"/>
    <property type="evidence" value="ECO:0007669"/>
    <property type="project" value="UniProtKB-ARBA"/>
</dbReference>
<dbReference type="InterPro" id="IPR023405">
    <property type="entry name" value="Topo_IA_core_domain"/>
</dbReference>
<dbReference type="InterPro" id="IPR006171">
    <property type="entry name" value="TOPRIM_dom"/>
</dbReference>